<evidence type="ECO:0000313" key="2">
    <source>
        <dbReference type="Proteomes" id="UP000789920"/>
    </source>
</evidence>
<sequence>MSLTPPPSAKNEEMVCLWKQCKRKFEDPELLYQHLANDHVGRKSTGNLCLKCHWDKCEAQTSKRDHITSHLRVHVPLKPHVCPIKDCQKAFKRPQDLKKHEKIHSEDHRASISGKNNRHSKNNQPPTPPQNPIDDSSNSYTSSPQQLPPSPESETSDLVCKYQQLSGPEILVDYANFGQNAFYLDNYNFNNNLPLSTTNLTRHNHKRSVDVMDEFIQDVKRNKIDPQYSDGLINKLECVSQALNGDDINPINYAKDDLVTVNDFMKQVLTEFEFNDMTSSDFNFNSGLVDSNIYPNSVSSFQAEDSASLYPCVENISTPQKFQNVNLQTCNDSSIVEQSALDYMNPLNGISNTFTLETALVYPTLDTPIYGISQPPYIIAPQNVQIFLNSSNEIEHVLRNERPAQKAPGQFEKKSQTNKQAPDDKEPVNMDDLEVRLEKLRLGDKYGEFTSPRSRNEQDNKVLRKKHSVLVALIYEKINQLIEQLDARPKTATGLVDCVKLAA</sequence>
<protein>
    <submittedName>
        <fullName evidence="1">13974_t:CDS:1</fullName>
    </submittedName>
</protein>
<name>A0ACA9RAR7_9GLOM</name>
<comment type="caution">
    <text evidence="1">The sequence shown here is derived from an EMBL/GenBank/DDBJ whole genome shotgun (WGS) entry which is preliminary data.</text>
</comment>
<proteinExistence type="predicted"/>
<dbReference type="Proteomes" id="UP000789920">
    <property type="component" value="Unassembled WGS sequence"/>
</dbReference>
<dbReference type="EMBL" id="CAJVQC010047646">
    <property type="protein sequence ID" value="CAG8785064.1"/>
    <property type="molecule type" value="Genomic_DNA"/>
</dbReference>
<organism evidence="1 2">
    <name type="scientific">Racocetra persica</name>
    <dbReference type="NCBI Taxonomy" id="160502"/>
    <lineage>
        <taxon>Eukaryota</taxon>
        <taxon>Fungi</taxon>
        <taxon>Fungi incertae sedis</taxon>
        <taxon>Mucoromycota</taxon>
        <taxon>Glomeromycotina</taxon>
        <taxon>Glomeromycetes</taxon>
        <taxon>Diversisporales</taxon>
        <taxon>Gigasporaceae</taxon>
        <taxon>Racocetra</taxon>
    </lineage>
</organism>
<evidence type="ECO:0000313" key="1">
    <source>
        <dbReference type="EMBL" id="CAG8785064.1"/>
    </source>
</evidence>
<gene>
    <name evidence="1" type="ORF">RPERSI_LOCUS18160</name>
</gene>
<keyword evidence="2" id="KW-1185">Reference proteome</keyword>
<reference evidence="1" key="1">
    <citation type="submission" date="2021-06" db="EMBL/GenBank/DDBJ databases">
        <authorList>
            <person name="Kallberg Y."/>
            <person name="Tangrot J."/>
            <person name="Rosling A."/>
        </authorList>
    </citation>
    <scope>NUCLEOTIDE SEQUENCE</scope>
    <source>
        <strain evidence="1">MA461A</strain>
    </source>
</reference>
<accession>A0ACA9RAR7</accession>